<dbReference type="EMBL" id="JAUOTP010000005">
    <property type="protein sequence ID" value="MDO6415154.1"/>
    <property type="molecule type" value="Genomic_DNA"/>
</dbReference>
<comment type="caution">
    <text evidence="4">The sequence shown here is derived from an EMBL/GenBank/DDBJ whole genome shotgun (WGS) entry which is preliminary data.</text>
</comment>
<feature type="domain" description="EF-hand" evidence="3">
    <location>
        <begin position="63"/>
        <end position="82"/>
    </location>
</feature>
<dbReference type="SUPFAM" id="SSF47473">
    <property type="entry name" value="EF-hand"/>
    <property type="match status" value="1"/>
</dbReference>
<keyword evidence="2" id="KW-0732">Signal</keyword>
<feature type="signal peptide" evidence="2">
    <location>
        <begin position="1"/>
        <end position="20"/>
    </location>
</feature>
<feature type="domain" description="EF-hand" evidence="3">
    <location>
        <begin position="87"/>
        <end position="103"/>
    </location>
</feature>
<evidence type="ECO:0000313" key="4">
    <source>
        <dbReference type="EMBL" id="MDO6415154.1"/>
    </source>
</evidence>
<feature type="chain" id="PRO_5046863795" description="EF-hand domain-containing protein" evidence="2">
    <location>
        <begin position="21"/>
        <end position="240"/>
    </location>
</feature>
<feature type="compositionally biased region" description="Basic and acidic residues" evidence="1">
    <location>
        <begin position="213"/>
        <end position="240"/>
    </location>
</feature>
<evidence type="ECO:0000313" key="5">
    <source>
        <dbReference type="Proteomes" id="UP001169764"/>
    </source>
</evidence>
<sequence length="240" mass="26120">MLFPRTLLLTIALAAGPAWAAPAPKIPDGAPYCAPPGTKPVFLSPMGEPFRGQAGQAYPAITWFAGADADHDGAVSRAEFVRDAERFFKTIDLDHDGRIVPEEIAAYERDVAPEIALYSRSREYLEVPTKRSKNESENYGGAMGAGRYAWLNVPQPVVSADSDFNRVIDVGEFRQAASRRFDTLTQGAGKLVLAAMPRTPFQIAIEGPCRPRPKPEIGKNGERRDGPDTDDRAQGEGPPR</sequence>
<dbReference type="Proteomes" id="UP001169764">
    <property type="component" value="Unassembled WGS sequence"/>
</dbReference>
<reference evidence="4" key="1">
    <citation type="submission" date="2023-07" db="EMBL/GenBank/DDBJ databases">
        <authorList>
            <person name="Kim M."/>
        </authorList>
    </citation>
    <scope>NUCLEOTIDE SEQUENCE</scope>
    <source>
        <strain evidence="4">BIUV-7</strain>
    </source>
</reference>
<evidence type="ECO:0000256" key="1">
    <source>
        <dbReference type="SAM" id="MobiDB-lite"/>
    </source>
</evidence>
<name>A0ABT8YBQ4_9SPHN</name>
<dbReference type="Gene3D" id="1.10.238.10">
    <property type="entry name" value="EF-hand"/>
    <property type="match status" value="1"/>
</dbReference>
<feature type="region of interest" description="Disordered" evidence="1">
    <location>
        <begin position="204"/>
        <end position="240"/>
    </location>
</feature>
<dbReference type="InterPro" id="IPR002048">
    <property type="entry name" value="EF_hand_dom"/>
</dbReference>
<dbReference type="InterPro" id="IPR011992">
    <property type="entry name" value="EF-hand-dom_pair"/>
</dbReference>
<dbReference type="RefSeq" id="WP_303542962.1">
    <property type="nucleotide sequence ID" value="NZ_JAUOTP010000005.1"/>
</dbReference>
<dbReference type="Pfam" id="PF13202">
    <property type="entry name" value="EF-hand_5"/>
    <property type="match status" value="2"/>
</dbReference>
<organism evidence="4 5">
    <name type="scientific">Sphingomonas natans</name>
    <dbReference type="NCBI Taxonomy" id="3063330"/>
    <lineage>
        <taxon>Bacteria</taxon>
        <taxon>Pseudomonadati</taxon>
        <taxon>Pseudomonadota</taxon>
        <taxon>Alphaproteobacteria</taxon>
        <taxon>Sphingomonadales</taxon>
        <taxon>Sphingomonadaceae</taxon>
        <taxon>Sphingomonas</taxon>
    </lineage>
</organism>
<keyword evidence="5" id="KW-1185">Reference proteome</keyword>
<proteinExistence type="predicted"/>
<protein>
    <recommendedName>
        <fullName evidence="3">EF-hand domain-containing protein</fullName>
    </recommendedName>
</protein>
<evidence type="ECO:0000256" key="2">
    <source>
        <dbReference type="SAM" id="SignalP"/>
    </source>
</evidence>
<evidence type="ECO:0000259" key="3">
    <source>
        <dbReference type="Pfam" id="PF13202"/>
    </source>
</evidence>
<accession>A0ABT8YBQ4</accession>
<gene>
    <name evidence="4" type="ORF">Q4F19_12250</name>
</gene>